<feature type="region of interest" description="Disordered" evidence="1">
    <location>
        <begin position="74"/>
        <end position="95"/>
    </location>
</feature>
<accession>A0A0F8ZYW7</accession>
<sequence>ARVPYDVGQRRLAARPLDLGYQEGAAAGQLQRPGESGDGLAASVQRLQLLQGEGGDVSAGARRLVEREFSDDLKGERAGGGWALHDKGWPRERVE</sequence>
<proteinExistence type="predicted"/>
<evidence type="ECO:0000313" key="2">
    <source>
        <dbReference type="EMBL" id="KKK71589.1"/>
    </source>
</evidence>
<name>A0A0F8ZYW7_9ZZZZ</name>
<gene>
    <name evidence="2" type="ORF">LCGC14_2912430</name>
</gene>
<reference evidence="2" key="1">
    <citation type="journal article" date="2015" name="Nature">
        <title>Complex archaea that bridge the gap between prokaryotes and eukaryotes.</title>
        <authorList>
            <person name="Spang A."/>
            <person name="Saw J.H."/>
            <person name="Jorgensen S.L."/>
            <person name="Zaremba-Niedzwiedzka K."/>
            <person name="Martijn J."/>
            <person name="Lind A.E."/>
            <person name="van Eijk R."/>
            <person name="Schleper C."/>
            <person name="Guy L."/>
            <person name="Ettema T.J."/>
        </authorList>
    </citation>
    <scope>NUCLEOTIDE SEQUENCE</scope>
</reference>
<dbReference type="AlphaFoldDB" id="A0A0F8ZYW7"/>
<comment type="caution">
    <text evidence="2">The sequence shown here is derived from an EMBL/GenBank/DDBJ whole genome shotgun (WGS) entry which is preliminary data.</text>
</comment>
<dbReference type="EMBL" id="LAZR01057665">
    <property type="protein sequence ID" value="KKK71589.1"/>
    <property type="molecule type" value="Genomic_DNA"/>
</dbReference>
<feature type="non-terminal residue" evidence="2">
    <location>
        <position position="1"/>
    </location>
</feature>
<organism evidence="2">
    <name type="scientific">marine sediment metagenome</name>
    <dbReference type="NCBI Taxonomy" id="412755"/>
    <lineage>
        <taxon>unclassified sequences</taxon>
        <taxon>metagenomes</taxon>
        <taxon>ecological metagenomes</taxon>
    </lineage>
</organism>
<evidence type="ECO:0000256" key="1">
    <source>
        <dbReference type="SAM" id="MobiDB-lite"/>
    </source>
</evidence>
<feature type="compositionally biased region" description="Basic and acidic residues" evidence="1">
    <location>
        <begin position="84"/>
        <end position="95"/>
    </location>
</feature>
<protein>
    <submittedName>
        <fullName evidence="2">Uncharacterized protein</fullName>
    </submittedName>
</protein>